<dbReference type="RefSeq" id="WP_066176986.1">
    <property type="nucleotide sequence ID" value="NZ_CP036246.2"/>
</dbReference>
<protein>
    <submittedName>
        <fullName evidence="1">Uncharacterized protein</fullName>
    </submittedName>
</protein>
<reference evidence="1 2" key="1">
    <citation type="submission" date="2019-09" db="EMBL/GenBank/DDBJ databases">
        <title>Complete genome sequencing of four Arcobacter species reveals a diverse suite of mobile elements.</title>
        <authorList>
            <person name="Miller W.G."/>
            <person name="Yee E."/>
            <person name="Bono J.L."/>
        </authorList>
    </citation>
    <scope>NUCLEOTIDE SEQUENCE [LARGE SCALE GENOMIC DNA]</scope>
    <source>
        <strain evidence="1 2">CCUG 56899</strain>
    </source>
</reference>
<evidence type="ECO:0000313" key="2">
    <source>
        <dbReference type="Proteomes" id="UP000322644"/>
    </source>
</evidence>
<evidence type="ECO:0000313" key="1">
    <source>
        <dbReference type="EMBL" id="QEP40241.1"/>
    </source>
</evidence>
<reference evidence="1 2" key="2">
    <citation type="submission" date="2019-09" db="EMBL/GenBank/DDBJ databases">
        <title>Taxonomic note: a critical rebuttal of the proposed division of the genus Arcobacter into six genera, emended descriptions of Arcobacter anaerophilus and the genus Arcobacter, and an assessment of genus-level boundaries for Epsilonproteobacteria using in silico genomic comparator tools.</title>
        <authorList>
            <person name="On S.L.W."/>
            <person name="Miller W.G."/>
            <person name="Biggs P."/>
            <person name="Cornelius A."/>
            <person name="Vandamme P."/>
        </authorList>
    </citation>
    <scope>NUCLEOTIDE SEQUENCE [LARGE SCALE GENOMIC DNA]</scope>
    <source>
        <strain evidence="1 2">CCUG 56899</strain>
    </source>
</reference>
<dbReference type="PROSITE" id="PS51257">
    <property type="entry name" value="PROKAR_LIPOPROTEIN"/>
    <property type="match status" value="1"/>
</dbReference>
<dbReference type="EMBL" id="CP036246">
    <property type="protein sequence ID" value="QEP40241.1"/>
    <property type="molecule type" value="Genomic_DNA"/>
</dbReference>
<organism evidence="1 2">
    <name type="scientific">Arcobacter porcinus</name>
    <dbReference type="NCBI Taxonomy" id="1935204"/>
    <lineage>
        <taxon>Bacteria</taxon>
        <taxon>Pseudomonadati</taxon>
        <taxon>Campylobacterota</taxon>
        <taxon>Epsilonproteobacteria</taxon>
        <taxon>Campylobacterales</taxon>
        <taxon>Arcobacteraceae</taxon>
        <taxon>Arcobacter</taxon>
    </lineage>
</organism>
<dbReference type="Proteomes" id="UP000322644">
    <property type="component" value="Chromosome"/>
</dbReference>
<dbReference type="KEGG" id="apoc:APORC_0625"/>
<proteinExistence type="predicted"/>
<dbReference type="AlphaFoldDB" id="A0A5C2HFY9"/>
<accession>A0A5C2HFY9</accession>
<sequence>MRYIISAIILVFIFTGCFDKQIDLRTDETTTKVKDIQTSTKVYPLDDKIIEEEISSLKSSKLNIAFIYPSNLVSKYAKGSINTVAGYLSFLEKDYNLLVIDSIDESLENISNAIEQVKESNIDKVIALYTPNSTLTLQELDSNGLTIYFPLIEKKDFIGEKKNFIFGSISYSEQLKKLSFYSEGENILFYQDTYLGNKLKISYEELELPTSIEKSIRRNEINFKHLVSDDRLNDSFIFLNLDIVKSSLILSQLIANEKEPKIIFATQVLYDPVLLTLTQYKDRERLLIANSIERIDDELEDLIISFGGNVNYEWVDYSTLVGINYLINGNNDLISSKIENNEVKYSTKLFISTAFGFVEIK</sequence>
<name>A0A5C2HFY9_9BACT</name>
<gene>
    <name evidence="1" type="ORF">APORC_0625</name>
</gene>